<feature type="compositionally biased region" description="Low complexity" evidence="1">
    <location>
        <begin position="91"/>
        <end position="102"/>
    </location>
</feature>
<organism evidence="3 4">
    <name type="scientific">Plantibacter flavus</name>
    <dbReference type="NCBI Taxonomy" id="150123"/>
    <lineage>
        <taxon>Bacteria</taxon>
        <taxon>Bacillati</taxon>
        <taxon>Actinomycetota</taxon>
        <taxon>Actinomycetes</taxon>
        <taxon>Micrococcales</taxon>
        <taxon>Microbacteriaceae</taxon>
        <taxon>Plantibacter</taxon>
    </lineage>
</organism>
<feature type="compositionally biased region" description="Basic and acidic residues" evidence="1">
    <location>
        <begin position="67"/>
        <end position="78"/>
    </location>
</feature>
<gene>
    <name evidence="3" type="ORF">EDD42_3027</name>
</gene>
<name>A0A3N2C609_9MICO</name>
<evidence type="ECO:0000256" key="2">
    <source>
        <dbReference type="SAM" id="Phobius"/>
    </source>
</evidence>
<evidence type="ECO:0000313" key="4">
    <source>
        <dbReference type="Proteomes" id="UP000266915"/>
    </source>
</evidence>
<feature type="region of interest" description="Disordered" evidence="1">
    <location>
        <begin position="1"/>
        <end position="153"/>
    </location>
</feature>
<feature type="compositionally biased region" description="Basic residues" evidence="1">
    <location>
        <begin position="79"/>
        <end position="90"/>
    </location>
</feature>
<sequence length="484" mass="51849">MPADEPAAFSVPEPIFEPSPEAEVLPVIEKASGGSSDEPRDPNAPPIPGAPPAAASSTAPAPAAPERTPEELEAETARFRRPGSRGRRTPRQPASRQPSSRKPSSRRRRKAAERAAASQPNSAAIPADDGERSPAAHPPAAGASPTGRDGLGARSRGVAASFSPLALLGAVVAVTLFTVLLAVSYRPGEGAWAILVAFVLVVVVQIVLLVGSVIVIRRKVRRRWGVLALVLILVVNPVTAMAVGGLAPDRAGDGSSAGGSGDEEHDPIWDTYPGSAYVDAKETLDGPSYEDFVGTSDEMLAEIRTALTAEFGFDWVERQPAETEVDQNGYGGDSMLFEYTAPVWQTTTTVRTFEEKSRVVELIRQVLLRYGIANLDMQNAPSSWREPGELTERYGGETLDTQALWDLHTYNAITGAGDFRTSIVDLTLDSAGTVAKDREFDVDYYDMAAEGVELHLDSYALLKEADRADYLEALKPYADLDKPK</sequence>
<evidence type="ECO:0000256" key="1">
    <source>
        <dbReference type="SAM" id="MobiDB-lite"/>
    </source>
</evidence>
<reference evidence="3 4" key="1">
    <citation type="submission" date="2018-11" db="EMBL/GenBank/DDBJ databases">
        <title>Sequencing the genomes of 1000 actinobacteria strains.</title>
        <authorList>
            <person name="Klenk H.-P."/>
        </authorList>
    </citation>
    <scope>NUCLEOTIDE SEQUENCE [LARGE SCALE GENOMIC DNA]</scope>
    <source>
        <strain evidence="3 4">DSM 14012</strain>
    </source>
</reference>
<keyword evidence="4" id="KW-1185">Reference proteome</keyword>
<accession>A0A3N2C609</accession>
<feature type="transmembrane region" description="Helical" evidence="2">
    <location>
        <begin position="191"/>
        <end position="214"/>
    </location>
</feature>
<feature type="compositionally biased region" description="Low complexity" evidence="1">
    <location>
        <begin position="135"/>
        <end position="145"/>
    </location>
</feature>
<dbReference type="EMBL" id="RKHL01000001">
    <property type="protein sequence ID" value="ROR82926.1"/>
    <property type="molecule type" value="Genomic_DNA"/>
</dbReference>
<keyword evidence="2" id="KW-0812">Transmembrane</keyword>
<feature type="compositionally biased region" description="Pro residues" evidence="1">
    <location>
        <begin position="42"/>
        <end position="51"/>
    </location>
</feature>
<feature type="transmembrane region" description="Helical" evidence="2">
    <location>
        <begin position="165"/>
        <end position="185"/>
    </location>
</feature>
<dbReference type="AlphaFoldDB" id="A0A3N2C609"/>
<keyword evidence="2" id="KW-0472">Membrane</keyword>
<feature type="transmembrane region" description="Helical" evidence="2">
    <location>
        <begin position="226"/>
        <end position="247"/>
    </location>
</feature>
<comment type="caution">
    <text evidence="3">The sequence shown here is derived from an EMBL/GenBank/DDBJ whole genome shotgun (WGS) entry which is preliminary data.</text>
</comment>
<dbReference type="Proteomes" id="UP000266915">
    <property type="component" value="Unassembled WGS sequence"/>
</dbReference>
<evidence type="ECO:0000313" key="3">
    <source>
        <dbReference type="EMBL" id="ROR82926.1"/>
    </source>
</evidence>
<protein>
    <submittedName>
        <fullName evidence="3">Uncharacterized protein</fullName>
    </submittedName>
</protein>
<feature type="compositionally biased region" description="Low complexity" evidence="1">
    <location>
        <begin position="52"/>
        <end position="66"/>
    </location>
</feature>
<proteinExistence type="predicted"/>
<keyword evidence="2" id="KW-1133">Transmembrane helix</keyword>